<evidence type="ECO:0000256" key="1">
    <source>
        <dbReference type="SAM" id="Phobius"/>
    </source>
</evidence>
<feature type="transmembrane region" description="Helical" evidence="1">
    <location>
        <begin position="91"/>
        <end position="115"/>
    </location>
</feature>
<dbReference type="AlphaFoldDB" id="A0A934VCV6"/>
<dbReference type="EMBL" id="JAENIK010000012">
    <property type="protein sequence ID" value="MBK1817535.1"/>
    <property type="molecule type" value="Genomic_DNA"/>
</dbReference>
<gene>
    <name evidence="2" type="ORF">JIN84_18080</name>
</gene>
<keyword evidence="3" id="KW-1185">Reference proteome</keyword>
<name>A0A934VCV6_9BACT</name>
<protein>
    <recommendedName>
        <fullName evidence="4">Transmembrane protein</fullName>
    </recommendedName>
</protein>
<keyword evidence="1" id="KW-0472">Membrane</keyword>
<evidence type="ECO:0000313" key="3">
    <source>
        <dbReference type="Proteomes" id="UP000600139"/>
    </source>
</evidence>
<organism evidence="2 3">
    <name type="scientific">Luteolibacter yonseiensis</name>
    <dbReference type="NCBI Taxonomy" id="1144680"/>
    <lineage>
        <taxon>Bacteria</taxon>
        <taxon>Pseudomonadati</taxon>
        <taxon>Verrucomicrobiota</taxon>
        <taxon>Verrucomicrobiia</taxon>
        <taxon>Verrucomicrobiales</taxon>
        <taxon>Verrucomicrobiaceae</taxon>
        <taxon>Luteolibacter</taxon>
    </lineage>
</organism>
<reference evidence="2" key="1">
    <citation type="submission" date="2021-01" db="EMBL/GenBank/DDBJ databases">
        <title>Modified the classification status of verrucomicrobia.</title>
        <authorList>
            <person name="Feng X."/>
        </authorList>
    </citation>
    <scope>NUCLEOTIDE SEQUENCE</scope>
    <source>
        <strain evidence="2">JCM 18052</strain>
    </source>
</reference>
<accession>A0A934VCV6</accession>
<evidence type="ECO:0008006" key="4">
    <source>
        <dbReference type="Google" id="ProtNLM"/>
    </source>
</evidence>
<feature type="transmembrane region" description="Helical" evidence="1">
    <location>
        <begin position="56"/>
        <end position="79"/>
    </location>
</feature>
<keyword evidence="1" id="KW-1133">Transmembrane helix</keyword>
<dbReference type="RefSeq" id="WP_200352475.1">
    <property type="nucleotide sequence ID" value="NZ_BAABHZ010000001.1"/>
</dbReference>
<sequence>MSIEIETKFSPDFEAILRSIEQDRPVPVDSLPSDVAANGKRDLELQALAQTLALRYWVAGFVGVLLLMELIGLFMIVVWQGRGHFHLGDTVFGFLTTGVLLQTFFSFRTIVTHLFPDGAKEFKN</sequence>
<dbReference type="Proteomes" id="UP000600139">
    <property type="component" value="Unassembled WGS sequence"/>
</dbReference>
<proteinExistence type="predicted"/>
<evidence type="ECO:0000313" key="2">
    <source>
        <dbReference type="EMBL" id="MBK1817535.1"/>
    </source>
</evidence>
<comment type="caution">
    <text evidence="2">The sequence shown here is derived from an EMBL/GenBank/DDBJ whole genome shotgun (WGS) entry which is preliminary data.</text>
</comment>
<keyword evidence="1" id="KW-0812">Transmembrane</keyword>